<dbReference type="GO" id="GO:0016787">
    <property type="term" value="F:hydrolase activity"/>
    <property type="evidence" value="ECO:0007669"/>
    <property type="project" value="UniProtKB-KW"/>
</dbReference>
<keyword evidence="3" id="KW-0472">Membrane</keyword>
<feature type="chain" id="PRO_5047545875" evidence="4">
    <location>
        <begin position="21"/>
        <end position="641"/>
    </location>
</feature>
<keyword evidence="4" id="KW-0732">Signal</keyword>
<accession>A0ABX7QBP7</accession>
<sequence length="641" mass="72248">MKIKSIITVTLILLFSKINAQNATFEKRDAFLFQFEKTNNIDWGYLNVPETWESSNGKKIKIAVAILKTTSNIKNTNAVVFIQGGPGAGGIDNIWSWIDHPLRKNNDIILFDVRGTGYSEPRLSKNLGEKFLAILAKNQSRAEDEKQKTSAVMSMKQELLNKKYDIDSYNSLSTAQDLHALKSVLGYKNWNVYGVSYGTYIAQVYADAYPQDIKTVLLDSPVYDISTYYVNNTSNYMNSLHKVFEICKKDKQINAQYPNLEQTYYNVIADLEKRPLTVDVDKSIIPTGKFTYNAEDFKVAIQQALYNKQLVEVIPLLIYQFHKREEAPLGNLVSALSNLLGMDYGVYYCMTCNEAIPNNDYSKFKQNTAEYKQLKGGISFYESDFKVCNAWNTNRAANAIKHYDLSKLSSADYPVLVFSGEFDPITPLDNGQKVAARFKNGHFIEAKTYGHVPAFTKIGRETAEKFINNPEQKINAKAFDEAAKIAIVTGVTLNKGVSVTGKSISQPDPVFLIPLLIALVIMLVFAAVYIIKLIKNIYTTKQDKILRIGIIITSLIGLSLLGSLIMAILEVSKKNFFVLAFGLPENFNYVFSLVSTFFILLALTFAYYIITIKKTNDRSIVFTVIFSNVLLATYLLYWGIL</sequence>
<evidence type="ECO:0000256" key="1">
    <source>
        <dbReference type="ARBA" id="ARBA00010088"/>
    </source>
</evidence>
<keyword evidence="3" id="KW-0812">Transmembrane</keyword>
<name>A0ABX7QBP7_9FLAO</name>
<dbReference type="Gene3D" id="3.40.50.1820">
    <property type="entry name" value="alpha/beta hydrolase"/>
    <property type="match status" value="1"/>
</dbReference>
<feature type="transmembrane region" description="Helical" evidence="3">
    <location>
        <begin position="620"/>
        <end position="640"/>
    </location>
</feature>
<evidence type="ECO:0000259" key="6">
    <source>
        <dbReference type="Pfam" id="PF08386"/>
    </source>
</evidence>
<dbReference type="Pfam" id="PF00561">
    <property type="entry name" value="Abhydrolase_1"/>
    <property type="match status" value="1"/>
</dbReference>
<reference evidence="7 8" key="1">
    <citation type="submission" date="2021-03" db="EMBL/GenBank/DDBJ databases">
        <title>Flavobacterium kribbensis sp. nov, an endophytic bacteria, isolated from soybean.</title>
        <authorList>
            <person name="Lee J."/>
            <person name="Seo J."/>
        </authorList>
    </citation>
    <scope>NUCLEOTIDE SEQUENCE [LARGE SCALE GENOMIC DNA]</scope>
    <source>
        <strain evidence="7 8">BB8</strain>
    </source>
</reference>
<dbReference type="PANTHER" id="PTHR43248">
    <property type="entry name" value="2-SUCCINYL-6-HYDROXY-2,4-CYCLOHEXADIENE-1-CARBOXYLATE SYNTHASE"/>
    <property type="match status" value="1"/>
</dbReference>
<dbReference type="SUPFAM" id="SSF53474">
    <property type="entry name" value="alpha/beta-Hydrolases"/>
    <property type="match status" value="1"/>
</dbReference>
<evidence type="ECO:0000313" key="8">
    <source>
        <dbReference type="Proteomes" id="UP000663440"/>
    </source>
</evidence>
<dbReference type="EMBL" id="CP071448">
    <property type="protein sequence ID" value="QSW88377.1"/>
    <property type="molecule type" value="Genomic_DNA"/>
</dbReference>
<feature type="domain" description="AB hydrolase-1" evidence="5">
    <location>
        <begin position="77"/>
        <end position="267"/>
    </location>
</feature>
<feature type="signal peptide" evidence="4">
    <location>
        <begin position="1"/>
        <end position="20"/>
    </location>
</feature>
<feature type="transmembrane region" description="Helical" evidence="3">
    <location>
        <begin position="511"/>
        <end position="534"/>
    </location>
</feature>
<keyword evidence="8" id="KW-1185">Reference proteome</keyword>
<dbReference type="PANTHER" id="PTHR43248:SF25">
    <property type="entry name" value="AB HYDROLASE-1 DOMAIN-CONTAINING PROTEIN-RELATED"/>
    <property type="match status" value="1"/>
</dbReference>
<dbReference type="Pfam" id="PF08386">
    <property type="entry name" value="Abhydrolase_4"/>
    <property type="match status" value="1"/>
</dbReference>
<dbReference type="Proteomes" id="UP000663440">
    <property type="component" value="Chromosome"/>
</dbReference>
<dbReference type="InterPro" id="IPR000073">
    <property type="entry name" value="AB_hydrolase_1"/>
</dbReference>
<comment type="similarity">
    <text evidence="1">Belongs to the peptidase S33 family.</text>
</comment>
<organism evidence="7 8">
    <name type="scientific">Flavobacterium endoglycinae</name>
    <dbReference type="NCBI Taxonomy" id="2816357"/>
    <lineage>
        <taxon>Bacteria</taxon>
        <taxon>Pseudomonadati</taxon>
        <taxon>Bacteroidota</taxon>
        <taxon>Flavobacteriia</taxon>
        <taxon>Flavobacteriales</taxon>
        <taxon>Flavobacteriaceae</taxon>
        <taxon>Flavobacterium</taxon>
    </lineage>
</organism>
<dbReference type="InterPro" id="IPR029058">
    <property type="entry name" value="AB_hydrolase_fold"/>
</dbReference>
<dbReference type="InterPro" id="IPR013595">
    <property type="entry name" value="Pept_S33_TAP-like_C"/>
</dbReference>
<keyword evidence="2 7" id="KW-0378">Hydrolase</keyword>
<gene>
    <name evidence="7" type="ORF">J0383_19240</name>
</gene>
<protein>
    <submittedName>
        <fullName evidence="7">Alpha/beta fold hydrolase</fullName>
    </submittedName>
</protein>
<feature type="domain" description="Peptidase S33 tripeptidyl aminopeptidase-like C-terminal" evidence="6">
    <location>
        <begin position="384"/>
        <end position="452"/>
    </location>
</feature>
<keyword evidence="3" id="KW-1133">Transmembrane helix</keyword>
<dbReference type="InterPro" id="IPR051601">
    <property type="entry name" value="Serine_prot/Carboxylest_S33"/>
</dbReference>
<evidence type="ECO:0000256" key="4">
    <source>
        <dbReference type="SAM" id="SignalP"/>
    </source>
</evidence>
<evidence type="ECO:0000259" key="5">
    <source>
        <dbReference type="Pfam" id="PF00561"/>
    </source>
</evidence>
<evidence type="ECO:0000256" key="2">
    <source>
        <dbReference type="ARBA" id="ARBA00022801"/>
    </source>
</evidence>
<evidence type="ECO:0000256" key="3">
    <source>
        <dbReference type="SAM" id="Phobius"/>
    </source>
</evidence>
<feature type="transmembrane region" description="Helical" evidence="3">
    <location>
        <begin position="546"/>
        <end position="569"/>
    </location>
</feature>
<evidence type="ECO:0000313" key="7">
    <source>
        <dbReference type="EMBL" id="QSW88377.1"/>
    </source>
</evidence>
<feature type="transmembrane region" description="Helical" evidence="3">
    <location>
        <begin position="589"/>
        <end position="608"/>
    </location>
</feature>
<proteinExistence type="inferred from homology"/>
<dbReference type="RefSeq" id="WP_207295580.1">
    <property type="nucleotide sequence ID" value="NZ_CP071448.1"/>
</dbReference>